<dbReference type="KEGG" id="lvn:BWR22_11245"/>
<organism evidence="3 4">
    <name type="scientific">Lacinutrix venerupis</name>
    <dbReference type="NCBI Taxonomy" id="1486034"/>
    <lineage>
        <taxon>Bacteria</taxon>
        <taxon>Pseudomonadati</taxon>
        <taxon>Bacteroidota</taxon>
        <taxon>Flavobacteriia</taxon>
        <taxon>Flavobacteriales</taxon>
        <taxon>Flavobacteriaceae</taxon>
        <taxon>Lacinutrix</taxon>
    </lineage>
</organism>
<proteinExistence type="predicted"/>
<keyword evidence="1" id="KW-0732">Signal</keyword>
<evidence type="ECO:0000256" key="1">
    <source>
        <dbReference type="SAM" id="SignalP"/>
    </source>
</evidence>
<evidence type="ECO:0000259" key="2">
    <source>
        <dbReference type="Pfam" id="PF19783"/>
    </source>
</evidence>
<feature type="domain" description="DUF6268" evidence="2">
    <location>
        <begin position="66"/>
        <end position="293"/>
    </location>
</feature>
<keyword evidence="4" id="KW-1185">Reference proteome</keyword>
<dbReference type="InterPro" id="IPR046235">
    <property type="entry name" value="DUF6268"/>
</dbReference>
<reference evidence="3 4" key="1">
    <citation type="submission" date="2017-01" db="EMBL/GenBank/DDBJ databases">
        <title>Complete genome of Lacinutrix venerupis DOK2-8 isolated from seawater in Dokdo.</title>
        <authorList>
            <person name="Chi W.-J."/>
            <person name="Kim J.H."/>
        </authorList>
    </citation>
    <scope>NUCLEOTIDE SEQUENCE [LARGE SCALE GENOMIC DNA]</scope>
    <source>
        <strain evidence="3 4">DOK2-8</strain>
    </source>
</reference>
<accession>A0AAC9PXI3</accession>
<name>A0AAC9PXI3_9FLAO</name>
<dbReference type="Gene3D" id="2.40.160.60">
    <property type="entry name" value="Outer membrane protein transport protein (OMPP1/FadL/TodX)"/>
    <property type="match status" value="1"/>
</dbReference>
<feature type="signal peptide" evidence="1">
    <location>
        <begin position="1"/>
        <end position="23"/>
    </location>
</feature>
<dbReference type="RefSeq" id="WP_076733767.1">
    <property type="nucleotide sequence ID" value="NZ_CP019352.1"/>
</dbReference>
<protein>
    <recommendedName>
        <fullName evidence="2">DUF6268 domain-containing protein</fullName>
    </recommendedName>
</protein>
<gene>
    <name evidence="3" type="ORF">BWR22_11245</name>
</gene>
<dbReference type="Pfam" id="PF19783">
    <property type="entry name" value="DUF6268"/>
    <property type="match status" value="1"/>
</dbReference>
<dbReference type="AlphaFoldDB" id="A0AAC9PXI3"/>
<feature type="chain" id="PRO_5042085526" description="DUF6268 domain-containing protein" evidence="1">
    <location>
        <begin position="24"/>
        <end position="294"/>
    </location>
</feature>
<evidence type="ECO:0000313" key="4">
    <source>
        <dbReference type="Proteomes" id="UP000187506"/>
    </source>
</evidence>
<evidence type="ECO:0000313" key="3">
    <source>
        <dbReference type="EMBL" id="APY00863.1"/>
    </source>
</evidence>
<sequence>MNRHTAKCVIIVLLILVFQNTHAQLTDLARLEYSYIPKSKSEDNFNRFRALINYPIKTQTDCYLVVGGEYSRIALNLEDNYPFDISNLNRLHVIDLNIGYTFKLNNDWRLGAKLSPRIASTLTHKLSGDDFFLNGGVYAIKDRTKEESLKRPYRLILGLTYNSTTGIPLPLPFISYYRRVNENWSFNLGVPKTNVKYFFNERNIVQTFVGIDGYFANIQDNIVLDGNQAENISLSVIVAGLGYEYCFTDHLIWYAYTGHTISMSNRLRDNNRDDIYRLDKVNAFYLRTGIKFKI</sequence>
<dbReference type="EMBL" id="CP019352">
    <property type="protein sequence ID" value="APY00863.1"/>
    <property type="molecule type" value="Genomic_DNA"/>
</dbReference>
<dbReference type="Proteomes" id="UP000187506">
    <property type="component" value="Chromosome"/>
</dbReference>